<evidence type="ECO:0000256" key="3">
    <source>
        <dbReference type="ARBA" id="ARBA00022679"/>
    </source>
</evidence>
<dbReference type="Pfam" id="PF00583">
    <property type="entry name" value="Acetyltransf_1"/>
    <property type="match status" value="1"/>
</dbReference>
<dbReference type="CDD" id="cd04301">
    <property type="entry name" value="NAT_SF"/>
    <property type="match status" value="1"/>
</dbReference>
<dbReference type="InterPro" id="IPR050680">
    <property type="entry name" value="YpeA/RimI_acetyltransf"/>
</dbReference>
<dbReference type="InterPro" id="IPR000182">
    <property type="entry name" value="GNAT_dom"/>
</dbReference>
<evidence type="ECO:0000313" key="7">
    <source>
        <dbReference type="EMBL" id="MEK8032398.1"/>
    </source>
</evidence>
<keyword evidence="8" id="KW-1185">Reference proteome</keyword>
<dbReference type="Gene3D" id="3.40.630.30">
    <property type="match status" value="1"/>
</dbReference>
<dbReference type="GO" id="GO:0005840">
    <property type="term" value="C:ribosome"/>
    <property type="evidence" value="ECO:0007669"/>
    <property type="project" value="UniProtKB-KW"/>
</dbReference>
<keyword evidence="2 5" id="KW-0963">Cytoplasm</keyword>
<proteinExistence type="inferred from homology"/>
<dbReference type="HAMAP" id="MF_02210">
    <property type="entry name" value="RimI"/>
    <property type="match status" value="1"/>
</dbReference>
<dbReference type="EC" id="2.3.1.266" evidence="5"/>
<evidence type="ECO:0000256" key="1">
    <source>
        <dbReference type="ARBA" id="ARBA00005395"/>
    </source>
</evidence>
<evidence type="ECO:0000256" key="5">
    <source>
        <dbReference type="HAMAP-Rule" id="MF_02210"/>
    </source>
</evidence>
<dbReference type="PANTHER" id="PTHR43420:SF51">
    <property type="entry name" value="PEPTIDYL-LYSINE N-ACETYLTRANSFERASE YIAC"/>
    <property type="match status" value="1"/>
</dbReference>
<feature type="domain" description="N-acetyltransferase" evidence="6">
    <location>
        <begin position="12"/>
        <end position="158"/>
    </location>
</feature>
<evidence type="ECO:0000313" key="8">
    <source>
        <dbReference type="Proteomes" id="UP001371218"/>
    </source>
</evidence>
<comment type="caution">
    <text evidence="5">Lacks conserved residue(s) required for the propagation of feature annotation.</text>
</comment>
<dbReference type="NCBIfam" id="TIGR01575">
    <property type="entry name" value="rimI"/>
    <property type="match status" value="1"/>
</dbReference>
<dbReference type="InterPro" id="IPR006464">
    <property type="entry name" value="AcTrfase_RimI/Ard1"/>
</dbReference>
<evidence type="ECO:0000256" key="4">
    <source>
        <dbReference type="ARBA" id="ARBA00023315"/>
    </source>
</evidence>
<evidence type="ECO:0000256" key="2">
    <source>
        <dbReference type="ARBA" id="ARBA00022490"/>
    </source>
</evidence>
<gene>
    <name evidence="5 7" type="primary">rimI</name>
    <name evidence="7" type="ORF">AACH06_16350</name>
</gene>
<feature type="active site" description="Proton donor" evidence="5">
    <location>
        <position position="125"/>
    </location>
</feature>
<name>A0ABU9BVA8_9BURK</name>
<dbReference type="PROSITE" id="PS51186">
    <property type="entry name" value="GNAT"/>
    <property type="match status" value="1"/>
</dbReference>
<sequence length="172" mass="18708">MNALGRRAPSVIAHRPMTVSDLDQVMAIETAAYPFPWSRGHFTDSLAAGYLAELRVFGRELLGYSVAMAGVEELHLLNITVAPAHQGQGHARALLARLGEVGRAQNAAQIWLEVRESNARARRLYEQWGFEAVGLRKGYYPAPHGEREHAVVMRWALDGGGIAGSGAGHDVD</sequence>
<accession>A0ABU9BVA8</accession>
<dbReference type="PANTHER" id="PTHR43420">
    <property type="entry name" value="ACETYLTRANSFERASE"/>
    <property type="match status" value="1"/>
</dbReference>
<dbReference type="InterPro" id="IPR043690">
    <property type="entry name" value="RimI"/>
</dbReference>
<dbReference type="EMBL" id="JBBUTG010000010">
    <property type="protein sequence ID" value="MEK8032398.1"/>
    <property type="molecule type" value="Genomic_DNA"/>
</dbReference>
<keyword evidence="7" id="KW-0689">Ribosomal protein</keyword>
<comment type="similarity">
    <text evidence="1 5">Belongs to the acetyltransferase family. RimI subfamily.</text>
</comment>
<dbReference type="RefSeq" id="WP_341426810.1">
    <property type="nucleotide sequence ID" value="NZ_JBBUTG010000010.1"/>
</dbReference>
<dbReference type="InterPro" id="IPR016181">
    <property type="entry name" value="Acyl_CoA_acyltransferase"/>
</dbReference>
<dbReference type="Proteomes" id="UP001371218">
    <property type="component" value="Unassembled WGS sequence"/>
</dbReference>
<comment type="function">
    <text evidence="5">Acetylates the N-terminal alanine of ribosomal protein bS18.</text>
</comment>
<organism evidence="7 8">
    <name type="scientific">Ideonella lacteola</name>
    <dbReference type="NCBI Taxonomy" id="2984193"/>
    <lineage>
        <taxon>Bacteria</taxon>
        <taxon>Pseudomonadati</taxon>
        <taxon>Pseudomonadota</taxon>
        <taxon>Betaproteobacteria</taxon>
        <taxon>Burkholderiales</taxon>
        <taxon>Sphaerotilaceae</taxon>
        <taxon>Ideonella</taxon>
    </lineage>
</organism>
<keyword evidence="4 5" id="KW-0012">Acyltransferase</keyword>
<keyword evidence="3 5" id="KW-0808">Transferase</keyword>
<evidence type="ECO:0000259" key="6">
    <source>
        <dbReference type="PROSITE" id="PS51186"/>
    </source>
</evidence>
<dbReference type="SUPFAM" id="SSF55729">
    <property type="entry name" value="Acyl-CoA N-acyltransferases (Nat)"/>
    <property type="match status" value="1"/>
</dbReference>
<feature type="binding site" evidence="5">
    <location>
        <position position="118"/>
    </location>
    <ligand>
        <name>acetyl-CoA</name>
        <dbReference type="ChEBI" id="CHEBI:57288"/>
    </ligand>
</feature>
<feature type="active site" description="Proton acceptor" evidence="5">
    <location>
        <position position="113"/>
    </location>
</feature>
<comment type="caution">
    <text evidence="7">The sequence shown here is derived from an EMBL/GenBank/DDBJ whole genome shotgun (WGS) entry which is preliminary data.</text>
</comment>
<dbReference type="GO" id="GO:0008999">
    <property type="term" value="F:protein-N-terminal-alanine acetyltransferase activity"/>
    <property type="evidence" value="ECO:0007669"/>
    <property type="project" value="UniProtKB-EC"/>
</dbReference>
<protein>
    <recommendedName>
        <fullName evidence="5">[Ribosomal protein bS18]-alanine N-acetyltransferase</fullName>
        <ecNumber evidence="5">2.3.1.266</ecNumber>
    </recommendedName>
</protein>
<comment type="subcellular location">
    <subcellularLocation>
        <location evidence="5">Cytoplasm</location>
    </subcellularLocation>
</comment>
<comment type="catalytic activity">
    <reaction evidence="5">
        <text>N-terminal L-alanyl-[ribosomal protein bS18] + acetyl-CoA = N-terminal N(alpha)-acetyl-L-alanyl-[ribosomal protein bS18] + CoA + H(+)</text>
        <dbReference type="Rhea" id="RHEA:43756"/>
        <dbReference type="Rhea" id="RHEA-COMP:10676"/>
        <dbReference type="Rhea" id="RHEA-COMP:10677"/>
        <dbReference type="ChEBI" id="CHEBI:15378"/>
        <dbReference type="ChEBI" id="CHEBI:57287"/>
        <dbReference type="ChEBI" id="CHEBI:57288"/>
        <dbReference type="ChEBI" id="CHEBI:64718"/>
        <dbReference type="ChEBI" id="CHEBI:83683"/>
        <dbReference type="EC" id="2.3.1.266"/>
    </reaction>
</comment>
<reference evidence="7 8" key="1">
    <citation type="submission" date="2024-04" db="EMBL/GenBank/DDBJ databases">
        <title>Novel species of the genus Ideonella isolated from streams.</title>
        <authorList>
            <person name="Lu H."/>
        </authorList>
    </citation>
    <scope>NUCLEOTIDE SEQUENCE [LARGE SCALE GENOMIC DNA]</scope>
    <source>
        <strain evidence="7 8">DXS29W</strain>
    </source>
</reference>
<keyword evidence="7" id="KW-0687">Ribonucleoprotein</keyword>